<comment type="subcellular location">
    <subcellularLocation>
        <location evidence="1">Membrane</location>
        <topology evidence="1">Multi-pass membrane protein</topology>
    </subcellularLocation>
</comment>
<dbReference type="GO" id="GO:0050291">
    <property type="term" value="F:sphingosine N-acyltransferase activity"/>
    <property type="evidence" value="ECO:0007669"/>
    <property type="project" value="InterPro"/>
</dbReference>
<dbReference type="InterPro" id="IPR016439">
    <property type="entry name" value="Lag1/Lac1-like"/>
</dbReference>
<feature type="compositionally biased region" description="Acidic residues" evidence="7">
    <location>
        <begin position="416"/>
        <end position="431"/>
    </location>
</feature>
<evidence type="ECO:0000256" key="6">
    <source>
        <dbReference type="PROSITE-ProRule" id="PRU00205"/>
    </source>
</evidence>
<feature type="domain" description="TLC" evidence="9">
    <location>
        <begin position="195"/>
        <end position="408"/>
    </location>
</feature>
<dbReference type="InterPro" id="IPR006634">
    <property type="entry name" value="TLC-dom"/>
</dbReference>
<dbReference type="AlphaFoldDB" id="A0A060T784"/>
<reference evidence="10" key="1">
    <citation type="submission" date="2014-02" db="EMBL/GenBank/DDBJ databases">
        <authorList>
            <person name="Genoscope - CEA"/>
        </authorList>
    </citation>
    <scope>NUCLEOTIDE SEQUENCE</scope>
    <source>
        <strain evidence="10">LS3</strain>
    </source>
</reference>
<evidence type="ECO:0000313" key="10">
    <source>
        <dbReference type="EMBL" id="CDP36808.1"/>
    </source>
</evidence>
<dbReference type="PIRSF" id="PIRSF005225">
    <property type="entry name" value="LAG1_LAC1"/>
    <property type="match status" value="1"/>
</dbReference>
<feature type="transmembrane region" description="Helical" evidence="8">
    <location>
        <begin position="245"/>
        <end position="262"/>
    </location>
</feature>
<feature type="transmembrane region" description="Helical" evidence="8">
    <location>
        <begin position="201"/>
        <end position="218"/>
    </location>
</feature>
<dbReference type="PROSITE" id="PS50922">
    <property type="entry name" value="TLC"/>
    <property type="match status" value="1"/>
</dbReference>
<keyword evidence="5 6" id="KW-0472">Membrane</keyword>
<sequence>MTEVLPHVAMAGPRKRDSFYTSSQVHHRHGLDSDGSSTESKIHISNDHQSTQKPLLIPPSFPPSKKDALDLDKDNKPDHSQNHHHHHHHHHHHDHAKAKPPTWAQYLAQRQLKFPLRLLATVALAHSLPALRPYTSKLLYIQYVTPDGWATIGKDDAYFVSLWVVILVFTRAALMEYILLPTAQYLGINTKKAKIRFAEQGWMLVYYLTAWVIGMYLLEQSEYSRSIQALWIGWPHYKMHVGLKAYYLVQLACWISQIYVLNVEERRKDHVQMFTHHIVTCLLVTGSYYYYYTRVGHVILILMDVVDAMLSTAKMLKYLGFNQACDVAFGVFLVGWITCRHGLYNYITWSAIAEVGDIIEKKCYYTPDGGRCFTSTVQFVFVALLVALQIITLIWLYMIMGVVVKILKGGSAEDNRSDDESDDEDEDEHDE</sequence>
<feature type="transmembrane region" description="Helical" evidence="8">
    <location>
        <begin position="274"/>
        <end position="292"/>
    </location>
</feature>
<protein>
    <submittedName>
        <fullName evidence="10">ARAD1B21472p</fullName>
    </submittedName>
</protein>
<accession>A0A060T784</accession>
<feature type="region of interest" description="Disordered" evidence="7">
    <location>
        <begin position="15"/>
        <end position="100"/>
    </location>
</feature>
<comment type="similarity">
    <text evidence="2">Belongs to the sphingosine N-acyltransferase family.</text>
</comment>
<dbReference type="Pfam" id="PF03798">
    <property type="entry name" value="TRAM_LAG1_CLN8"/>
    <property type="match status" value="1"/>
</dbReference>
<evidence type="ECO:0000256" key="7">
    <source>
        <dbReference type="SAM" id="MobiDB-lite"/>
    </source>
</evidence>
<reference evidence="10" key="2">
    <citation type="submission" date="2014-06" db="EMBL/GenBank/DDBJ databases">
        <title>The complete genome of Blastobotrys (Arxula) adeninivorans LS3 - a yeast of biotechnological interest.</title>
        <authorList>
            <person name="Kunze G."/>
            <person name="Gaillardin C."/>
            <person name="Czernicka M."/>
            <person name="Durrens P."/>
            <person name="Martin T."/>
            <person name="Boer E."/>
            <person name="Gabaldon T."/>
            <person name="Cruz J."/>
            <person name="Talla E."/>
            <person name="Marck C."/>
            <person name="Goffeau A."/>
            <person name="Barbe V."/>
            <person name="Baret P."/>
            <person name="Baronian K."/>
            <person name="Beier S."/>
            <person name="Bleykasten C."/>
            <person name="Bode R."/>
            <person name="Casaregola S."/>
            <person name="Despons L."/>
            <person name="Fairhead C."/>
            <person name="Giersberg M."/>
            <person name="Gierski P."/>
            <person name="Hahnel U."/>
            <person name="Hartmann A."/>
            <person name="Jankowska D."/>
            <person name="Jubin C."/>
            <person name="Jung P."/>
            <person name="Lafontaine I."/>
            <person name="Leh-Louis V."/>
            <person name="Lemaire M."/>
            <person name="Marcet-Houben M."/>
            <person name="Mascher M."/>
            <person name="Morel G."/>
            <person name="Richard G.-F."/>
            <person name="Riechen J."/>
            <person name="Sacerdot C."/>
            <person name="Sarkar A."/>
            <person name="Savel G."/>
            <person name="Schacherer J."/>
            <person name="Sherman D."/>
            <person name="Straub M.-L."/>
            <person name="Stein N."/>
            <person name="Thierry A."/>
            <person name="Trautwein-Schult A."/>
            <person name="Westhof E."/>
            <person name="Worch S."/>
            <person name="Dujon B."/>
            <person name="Souciet J.-L."/>
            <person name="Wincker P."/>
            <person name="Scholz U."/>
            <person name="Neuveglise N."/>
        </authorList>
    </citation>
    <scope>NUCLEOTIDE SEQUENCE</scope>
    <source>
        <strain evidence="10">LS3</strain>
    </source>
</reference>
<dbReference type="GO" id="GO:0016020">
    <property type="term" value="C:membrane"/>
    <property type="evidence" value="ECO:0007669"/>
    <property type="project" value="UniProtKB-SubCell"/>
</dbReference>
<feature type="region of interest" description="Disordered" evidence="7">
    <location>
        <begin position="411"/>
        <end position="431"/>
    </location>
</feature>
<feature type="compositionally biased region" description="Basic and acidic residues" evidence="7">
    <location>
        <begin position="64"/>
        <end position="81"/>
    </location>
</feature>
<evidence type="ECO:0000256" key="1">
    <source>
        <dbReference type="ARBA" id="ARBA00004141"/>
    </source>
</evidence>
<feature type="compositionally biased region" description="Basic residues" evidence="7">
    <location>
        <begin position="82"/>
        <end position="98"/>
    </location>
</feature>
<evidence type="ECO:0000256" key="8">
    <source>
        <dbReference type="SAM" id="Phobius"/>
    </source>
</evidence>
<proteinExistence type="inferred from homology"/>
<dbReference type="GO" id="GO:0046513">
    <property type="term" value="P:ceramide biosynthetic process"/>
    <property type="evidence" value="ECO:0007669"/>
    <property type="project" value="InterPro"/>
</dbReference>
<dbReference type="PANTHER" id="PTHR12560">
    <property type="entry name" value="LONGEVITY ASSURANCE FACTOR 1 LAG1"/>
    <property type="match status" value="1"/>
</dbReference>
<evidence type="ECO:0000256" key="4">
    <source>
        <dbReference type="ARBA" id="ARBA00022989"/>
    </source>
</evidence>
<evidence type="ECO:0000256" key="2">
    <source>
        <dbReference type="ARBA" id="ARBA00009808"/>
    </source>
</evidence>
<keyword evidence="4 8" id="KW-1133">Transmembrane helix</keyword>
<dbReference type="EMBL" id="HG937692">
    <property type="protein sequence ID" value="CDP36808.1"/>
    <property type="molecule type" value="Genomic_DNA"/>
</dbReference>
<evidence type="ECO:0000256" key="5">
    <source>
        <dbReference type="ARBA" id="ARBA00023136"/>
    </source>
</evidence>
<dbReference type="PhylomeDB" id="A0A060T784"/>
<feature type="transmembrane region" description="Helical" evidence="8">
    <location>
        <begin position="157"/>
        <end position="180"/>
    </location>
</feature>
<dbReference type="SMART" id="SM00724">
    <property type="entry name" value="TLC"/>
    <property type="match status" value="1"/>
</dbReference>
<feature type="transmembrane region" description="Helical" evidence="8">
    <location>
        <begin position="377"/>
        <end position="398"/>
    </location>
</feature>
<organism evidence="10">
    <name type="scientific">Blastobotrys adeninivorans</name>
    <name type="common">Yeast</name>
    <name type="synonym">Arxula adeninivorans</name>
    <dbReference type="NCBI Taxonomy" id="409370"/>
    <lineage>
        <taxon>Eukaryota</taxon>
        <taxon>Fungi</taxon>
        <taxon>Dikarya</taxon>
        <taxon>Ascomycota</taxon>
        <taxon>Saccharomycotina</taxon>
        <taxon>Dipodascomycetes</taxon>
        <taxon>Dipodascales</taxon>
        <taxon>Trichomonascaceae</taxon>
        <taxon>Blastobotrys</taxon>
    </lineage>
</organism>
<evidence type="ECO:0000259" key="9">
    <source>
        <dbReference type="PROSITE" id="PS50922"/>
    </source>
</evidence>
<gene>
    <name evidence="10" type="ORF">GNLVRS02_ARAD1B21472g</name>
</gene>
<name>A0A060T784_BLAAD</name>
<keyword evidence="3 6" id="KW-0812">Transmembrane</keyword>
<evidence type="ECO:0000256" key="3">
    <source>
        <dbReference type="ARBA" id="ARBA00022692"/>
    </source>
</evidence>
<dbReference type="PANTHER" id="PTHR12560:SF0">
    <property type="entry name" value="LD18904P"/>
    <property type="match status" value="1"/>
</dbReference>